<dbReference type="AlphaFoldDB" id="A0A6B8M584"/>
<sequence>MFAAKLLATSVSLGAGTSGGVFSPLLFTGACLGSWLGAGVHLIEAHSSLSRVSCA</sequence>
<dbReference type="SUPFAM" id="SSF81340">
    <property type="entry name" value="Clc chloride channel"/>
    <property type="match status" value="1"/>
</dbReference>
<geneLocation type="plasmid" evidence="6">
    <name>unnamed2</name>
</geneLocation>
<evidence type="ECO:0000313" key="7">
    <source>
        <dbReference type="Proteomes" id="UP000422569"/>
    </source>
</evidence>
<dbReference type="GeneID" id="42571061"/>
<dbReference type="GO" id="GO:0016020">
    <property type="term" value="C:membrane"/>
    <property type="evidence" value="ECO:0007669"/>
    <property type="project" value="UniProtKB-SubCell"/>
</dbReference>
<dbReference type="EMBL" id="CP044333">
    <property type="protein sequence ID" value="QGN00158.1"/>
    <property type="molecule type" value="Genomic_DNA"/>
</dbReference>
<keyword evidence="2 5" id="KW-0812">Transmembrane</keyword>
<protein>
    <submittedName>
        <fullName evidence="6">Uncharacterized protein</fullName>
    </submittedName>
</protein>
<accession>A0A6B8M584</accession>
<dbReference type="Pfam" id="PF00654">
    <property type="entry name" value="Voltage_CLC"/>
    <property type="match status" value="1"/>
</dbReference>
<comment type="subcellular location">
    <subcellularLocation>
        <location evidence="1">Membrane</location>
        <topology evidence="1">Multi-pass membrane protein</topology>
    </subcellularLocation>
</comment>
<dbReference type="Proteomes" id="UP000422569">
    <property type="component" value="Plasmid unnamed2"/>
</dbReference>
<gene>
    <name evidence="6" type="ORF">F7D14_21575</name>
</gene>
<dbReference type="GO" id="GO:0015108">
    <property type="term" value="F:chloride transmembrane transporter activity"/>
    <property type="evidence" value="ECO:0007669"/>
    <property type="project" value="InterPro"/>
</dbReference>
<proteinExistence type="predicted"/>
<evidence type="ECO:0000256" key="4">
    <source>
        <dbReference type="ARBA" id="ARBA00023136"/>
    </source>
</evidence>
<dbReference type="PROSITE" id="PS51257">
    <property type="entry name" value="PROKAR_LIPOPROTEIN"/>
    <property type="match status" value="1"/>
</dbReference>
<dbReference type="RefSeq" id="WP_081495676.1">
    <property type="nucleotide sequence ID" value="NZ_CP044333.1"/>
</dbReference>
<name>A0A6B8M584_9HYPH</name>
<dbReference type="KEGG" id="mpar:F7D14_21575"/>
<evidence type="ECO:0000256" key="2">
    <source>
        <dbReference type="ARBA" id="ARBA00022692"/>
    </source>
</evidence>
<evidence type="ECO:0000256" key="5">
    <source>
        <dbReference type="SAM" id="Phobius"/>
    </source>
</evidence>
<keyword evidence="7" id="KW-1185">Reference proteome</keyword>
<evidence type="ECO:0000313" key="6">
    <source>
        <dbReference type="EMBL" id="QGN00158.1"/>
    </source>
</evidence>
<organism evidence="6 7">
    <name type="scientific">Methylocystis parvus</name>
    <dbReference type="NCBI Taxonomy" id="134"/>
    <lineage>
        <taxon>Bacteria</taxon>
        <taxon>Pseudomonadati</taxon>
        <taxon>Pseudomonadota</taxon>
        <taxon>Alphaproteobacteria</taxon>
        <taxon>Hyphomicrobiales</taxon>
        <taxon>Methylocystaceae</taxon>
        <taxon>Methylocystis</taxon>
    </lineage>
</organism>
<keyword evidence="6" id="KW-0614">Plasmid</keyword>
<evidence type="ECO:0000256" key="1">
    <source>
        <dbReference type="ARBA" id="ARBA00004141"/>
    </source>
</evidence>
<feature type="transmembrane region" description="Helical" evidence="5">
    <location>
        <begin position="24"/>
        <end position="43"/>
    </location>
</feature>
<dbReference type="Gene3D" id="1.10.3080.10">
    <property type="entry name" value="Clc chloride channel"/>
    <property type="match status" value="1"/>
</dbReference>
<dbReference type="InterPro" id="IPR014743">
    <property type="entry name" value="Cl-channel_core"/>
</dbReference>
<dbReference type="InterPro" id="IPR001807">
    <property type="entry name" value="ClC"/>
</dbReference>
<keyword evidence="3 5" id="KW-1133">Transmembrane helix</keyword>
<reference evidence="6 7" key="1">
    <citation type="submission" date="2019-09" db="EMBL/GenBank/DDBJ databases">
        <title>Isolation and complete genome sequencing of Methylocystis species.</title>
        <authorList>
            <person name="Rumah B.L."/>
            <person name="Stead C.E."/>
            <person name="Stevens B.C."/>
            <person name="Minton N.P."/>
            <person name="Grosse-Honebrink A."/>
            <person name="Zhang Y."/>
        </authorList>
    </citation>
    <scope>NUCLEOTIDE SEQUENCE [LARGE SCALE GENOMIC DNA]</scope>
    <source>
        <strain evidence="6 7">BRCS2</strain>
        <plasmid evidence="6 7">unnamed2</plasmid>
    </source>
</reference>
<evidence type="ECO:0000256" key="3">
    <source>
        <dbReference type="ARBA" id="ARBA00022989"/>
    </source>
</evidence>
<keyword evidence="4 5" id="KW-0472">Membrane</keyword>